<dbReference type="GO" id="GO:0016236">
    <property type="term" value="P:macroautophagy"/>
    <property type="evidence" value="ECO:0007669"/>
    <property type="project" value="InterPro"/>
</dbReference>
<dbReference type="Gene3D" id="2.130.10.10">
    <property type="entry name" value="YVTN repeat-like/Quinoprotein amine dehydrogenase"/>
    <property type="match status" value="1"/>
</dbReference>
<dbReference type="SUPFAM" id="SSF48371">
    <property type="entry name" value="ARM repeat"/>
    <property type="match status" value="1"/>
</dbReference>
<dbReference type="PROSITE" id="PS00108">
    <property type="entry name" value="PROTEIN_KINASE_ST"/>
    <property type="match status" value="1"/>
</dbReference>
<dbReference type="GO" id="GO:0004674">
    <property type="term" value="F:protein serine/threonine kinase activity"/>
    <property type="evidence" value="ECO:0007669"/>
    <property type="project" value="UniProtKB-EC"/>
</dbReference>
<dbReference type="Gene3D" id="1.10.510.10">
    <property type="entry name" value="Transferase(Phosphotransferase) domain 1"/>
    <property type="match status" value="1"/>
</dbReference>
<dbReference type="OrthoDB" id="289510at2759"/>
<evidence type="ECO:0000256" key="1">
    <source>
        <dbReference type="ARBA" id="ARBA00012513"/>
    </source>
</evidence>
<dbReference type="InterPro" id="IPR036322">
    <property type="entry name" value="WD40_repeat_dom_sf"/>
</dbReference>
<feature type="region of interest" description="Disordered" evidence="9">
    <location>
        <begin position="560"/>
        <end position="595"/>
    </location>
</feature>
<dbReference type="InterPro" id="IPR055231">
    <property type="entry name" value="2AA_helical"/>
</dbReference>
<dbReference type="Proteomes" id="UP000039865">
    <property type="component" value="Unassembled WGS sequence"/>
</dbReference>
<organism evidence="11 12">
    <name type="scientific">Stylonychia lemnae</name>
    <name type="common">Ciliate</name>
    <dbReference type="NCBI Taxonomy" id="5949"/>
    <lineage>
        <taxon>Eukaryota</taxon>
        <taxon>Sar</taxon>
        <taxon>Alveolata</taxon>
        <taxon>Ciliophora</taxon>
        <taxon>Intramacronucleata</taxon>
        <taxon>Spirotrichea</taxon>
        <taxon>Stichotrichia</taxon>
        <taxon>Sporadotrichida</taxon>
        <taxon>Oxytrichidae</taxon>
        <taxon>Stylonychinae</taxon>
        <taxon>Stylonychia</taxon>
    </lineage>
</organism>
<dbReference type="InterPro" id="IPR001680">
    <property type="entry name" value="WD40_rpt"/>
</dbReference>
<dbReference type="GO" id="GO:0005770">
    <property type="term" value="C:late endosome"/>
    <property type="evidence" value="ECO:0007669"/>
    <property type="project" value="TreeGrafter"/>
</dbReference>
<evidence type="ECO:0000313" key="11">
    <source>
        <dbReference type="EMBL" id="CDW71614.1"/>
    </source>
</evidence>
<evidence type="ECO:0000256" key="3">
    <source>
        <dbReference type="ARBA" id="ARBA00022679"/>
    </source>
</evidence>
<feature type="repeat" description="WD" evidence="8">
    <location>
        <begin position="1707"/>
        <end position="1729"/>
    </location>
</feature>
<dbReference type="Pfam" id="PF22956">
    <property type="entry name" value="VPS15-like_hel"/>
    <property type="match status" value="2"/>
</dbReference>
<dbReference type="PROSITE" id="PS50011">
    <property type="entry name" value="PROTEIN_KINASE_DOM"/>
    <property type="match status" value="1"/>
</dbReference>
<keyword evidence="4" id="KW-0677">Repeat</keyword>
<dbReference type="Pfam" id="PF00069">
    <property type="entry name" value="Pkinase"/>
    <property type="match status" value="1"/>
</dbReference>
<evidence type="ECO:0000256" key="6">
    <source>
        <dbReference type="ARBA" id="ARBA00022777"/>
    </source>
</evidence>
<dbReference type="PANTHER" id="PTHR17583:SF0">
    <property type="entry name" value="PHOSPHOINOSITIDE 3-KINASE REGULATORY SUBUNIT 4"/>
    <property type="match status" value="1"/>
</dbReference>
<dbReference type="OMA" id="KSAFECK"/>
<keyword evidence="5" id="KW-0547">Nucleotide-binding</keyword>
<feature type="compositionally biased region" description="Acidic residues" evidence="9">
    <location>
        <begin position="585"/>
        <end position="594"/>
    </location>
</feature>
<gene>
    <name evidence="11" type="primary">Contig7962.g8506</name>
    <name evidence="11" type="ORF">STYLEM_561</name>
</gene>
<dbReference type="Pfam" id="PF00400">
    <property type="entry name" value="WD40"/>
    <property type="match status" value="2"/>
</dbReference>
<dbReference type="PANTHER" id="PTHR17583">
    <property type="entry name" value="PHOSPHOINOSITIDE 3-KINASE REGULATORY SUBUNIT 4"/>
    <property type="match status" value="1"/>
</dbReference>
<dbReference type="GO" id="GO:0034272">
    <property type="term" value="C:phosphatidylinositol 3-kinase complex, class III, type II"/>
    <property type="evidence" value="ECO:0007669"/>
    <property type="project" value="TreeGrafter"/>
</dbReference>
<dbReference type="EMBL" id="CCKQ01000533">
    <property type="protein sequence ID" value="CDW71614.1"/>
    <property type="molecule type" value="Genomic_DNA"/>
</dbReference>
<evidence type="ECO:0000256" key="4">
    <source>
        <dbReference type="ARBA" id="ARBA00022737"/>
    </source>
</evidence>
<dbReference type="GO" id="GO:0005524">
    <property type="term" value="F:ATP binding"/>
    <property type="evidence" value="ECO:0007669"/>
    <property type="project" value="UniProtKB-KW"/>
</dbReference>
<evidence type="ECO:0000256" key="7">
    <source>
        <dbReference type="ARBA" id="ARBA00022840"/>
    </source>
</evidence>
<dbReference type="SMART" id="SM00220">
    <property type="entry name" value="S_TKc"/>
    <property type="match status" value="1"/>
</dbReference>
<sequence length="1729" mass="200945">MGNQQQQNKSVETFLLKYLPQLSYKMSLNETLLYKTILSTLEDEGPIVCKFHFSRIDDDYFKYLENEVNNIRSVFNLYRHPNVLVYDRIFNVQKKALLGIRQYVCHQLKEKLHRIPKLSMMEKKWLVFQLLCAVSQIHSEKMVHGDIKPTNIVLTSYNWLFITDQVPYKPSLLGEDDLKSYNLYFGELDNNLRCYIAPERFVAGQLDDQFDKKYLDPSMDIFSAGCVIAEIFMDGHPLFDLARLQNYRKKLYDPREDLQKRIKDQKIVDLIMSMIHRDPHKRAPISEYIIRWNKDVFPKSFHQVYFQIAATYVRPQYMFSDMKISLIRKYISSIWFSCFGKRNASFTEKFNEPIEPFVFERIREDTIKDFEAFLVPSNELFVFLSKQNLQAMYETISEDNHKPSQEDKDSILVAVHWIGTLLTSCFYPQSRCCGLEMLYKMAIESSFDIRLQFILPYVLQMFEDENSKVKAKAIEVTVMMFADVLDQAYLTTLSTTDYKIFDNYILPAFLKLKNESSKDQYVQHVFVQHLPMLAQIGHRFMELSIGSRFQRRQMSVRASSVNVNNISTKDTESEEQKQGFSQQDDPYEESDDDSERMFTQHENLLSTVNHMNQRNTVVIRDDKLHSQKHNHRHQQDAQEVFVNYDTEFDKLRRVILSIINDILSETEPTLQRILYNNLGNLSMECLKGIPYLGLRVGQQTLAKFLLITCTHLLYDSEESVVHEMINTLNKLLEFGLLSKKDSLENLEKLMPFLLHPNTWIREGVVRFIKFLANPENKVLSKAEAYCIIRPKLKQYLKKGEKVYEIYGDDLRLCKLKPPLSRQIYELEIKGNQNNPHLKQLQLQQMNSNISEEDKEAKVKLSDVLQNAKQFHQSFKRERLQKDIEQEYNDDFKRKKERVKTYRIVSKSVIGQIAGIAFGNSITGAQQNYIQPKKTSNDSNDKDKGYQQQIVQDDNNEQDLLANDFREQMNSQEYLDQNYYPVINVKEQDQDSDNYGINKRVLNNAQGIMTFEFDFMLQGLHIVPEDPEIPLVQYKNTNLFQQISTQIMQIGSQLQIESSSSQPQQIPQFSKSARTATVQVTSASNIFYQLGQQRSRFASWRPSGRLITTLYEHKNPVNALAITDDSQFFFTGSKLDNMVNIWKTKDIESDVTSHSSFSIKCKRQVNQITTMDNSNYFALACSSGCIDIYQMGRVEQELQGSQFVKERRFNTTASYMNRGQQTTTTQTAFAINNQNEPNHTSIIKTIERRDEGDITLCNNMILPIQQQHLLAYVTQRGSLYFHDLRSRYDVSSQYDLFGCQRGMATCMTIGQDPYQLYFGTIGGYIMVYDVRYNVVSHYEKHYLRSPINSLATFHPGKSNLSLNRSDYTSPMVLVSAGTSNYEVSLLNLQTSDVEILLTVDDKRNKENLVGNLPQVPSYLQEINSFYQESTELPSSASGIKRIEKNSSLFRRYLQSNKNSQHFLGMISQQQQNMLSNLDEEWLKHSKNRYMMVKSGFESGNACRKILVPRRYNSMLYNPETVNYAITGGNDRKLRFWDFSNLKQRSYQINTPNDDECIYQEEFQGDVKVVQEKVQQFKQFPQVNSLLASKQFENGIQTNNNYIPYQNSTYYSILGGLMSGNDHFGPNQSDIHNGQSSRTQSFQTDKVNDQDVTYNFNGISEWQQFNGIQMNQGCGIVNGAEVSGNGLDYLYRDSQNISHSDSILDIGIIELSNQEPILVSCGRDGLVKLWR</sequence>
<dbReference type="SUPFAM" id="SSF50978">
    <property type="entry name" value="WD40 repeat-like"/>
    <property type="match status" value="1"/>
</dbReference>
<keyword evidence="7" id="KW-0067">ATP-binding</keyword>
<dbReference type="InterPro" id="IPR000719">
    <property type="entry name" value="Prot_kinase_dom"/>
</dbReference>
<dbReference type="InterPro" id="IPR045162">
    <property type="entry name" value="Vps15-like"/>
</dbReference>
<dbReference type="GO" id="GO:0045324">
    <property type="term" value="P:late endosome to vacuole transport"/>
    <property type="evidence" value="ECO:0007669"/>
    <property type="project" value="InterPro"/>
</dbReference>
<keyword evidence="12" id="KW-1185">Reference proteome</keyword>
<evidence type="ECO:0000313" key="12">
    <source>
        <dbReference type="Proteomes" id="UP000039865"/>
    </source>
</evidence>
<dbReference type="GO" id="GO:0034271">
    <property type="term" value="C:phosphatidylinositol 3-kinase complex, class III, type I"/>
    <property type="evidence" value="ECO:0007669"/>
    <property type="project" value="TreeGrafter"/>
</dbReference>
<dbReference type="GO" id="GO:0006623">
    <property type="term" value="P:protein targeting to vacuole"/>
    <property type="evidence" value="ECO:0007669"/>
    <property type="project" value="TreeGrafter"/>
</dbReference>
<keyword evidence="2 8" id="KW-0853">WD repeat</keyword>
<dbReference type="PROSITE" id="PS50082">
    <property type="entry name" value="WD_REPEATS_2"/>
    <property type="match status" value="1"/>
</dbReference>
<dbReference type="EC" id="2.7.11.1" evidence="1"/>
<evidence type="ECO:0000256" key="5">
    <source>
        <dbReference type="ARBA" id="ARBA00022741"/>
    </source>
</evidence>
<dbReference type="SMART" id="SM00320">
    <property type="entry name" value="WD40"/>
    <property type="match status" value="4"/>
</dbReference>
<dbReference type="InterPro" id="IPR016024">
    <property type="entry name" value="ARM-type_fold"/>
</dbReference>
<protein>
    <recommendedName>
        <fullName evidence="1">non-specific serine/threonine protein kinase</fullName>
        <ecNumber evidence="1">2.7.11.1</ecNumber>
    </recommendedName>
</protein>
<dbReference type="InterPro" id="IPR015943">
    <property type="entry name" value="WD40/YVTN_repeat-like_dom_sf"/>
</dbReference>
<feature type="domain" description="Protein kinase" evidence="10">
    <location>
        <begin position="1"/>
        <end position="305"/>
    </location>
</feature>
<reference evidence="11 12" key="1">
    <citation type="submission" date="2014-06" db="EMBL/GenBank/DDBJ databases">
        <authorList>
            <person name="Swart Estienne"/>
        </authorList>
    </citation>
    <scope>NUCLEOTIDE SEQUENCE [LARGE SCALE GENOMIC DNA]</scope>
    <source>
        <strain evidence="11 12">130c</strain>
    </source>
</reference>
<name>A0A077ZQ80_STYLE</name>
<evidence type="ECO:0000259" key="10">
    <source>
        <dbReference type="PROSITE" id="PS50011"/>
    </source>
</evidence>
<proteinExistence type="predicted"/>
<dbReference type="InterPro" id="IPR011009">
    <property type="entry name" value="Kinase-like_dom_sf"/>
</dbReference>
<evidence type="ECO:0000256" key="9">
    <source>
        <dbReference type="SAM" id="MobiDB-lite"/>
    </source>
</evidence>
<keyword evidence="3" id="KW-0808">Transferase</keyword>
<dbReference type="SUPFAM" id="SSF56112">
    <property type="entry name" value="Protein kinase-like (PK-like)"/>
    <property type="match status" value="1"/>
</dbReference>
<dbReference type="GO" id="GO:0071561">
    <property type="term" value="C:nucleus-vacuole junction"/>
    <property type="evidence" value="ECO:0007669"/>
    <property type="project" value="TreeGrafter"/>
</dbReference>
<evidence type="ECO:0000256" key="8">
    <source>
        <dbReference type="PROSITE-ProRule" id="PRU00221"/>
    </source>
</evidence>
<keyword evidence="6 11" id="KW-0418">Kinase</keyword>
<dbReference type="InterPro" id="IPR008271">
    <property type="entry name" value="Ser/Thr_kinase_AS"/>
</dbReference>
<accession>A0A077ZQ80</accession>
<evidence type="ECO:0000256" key="2">
    <source>
        <dbReference type="ARBA" id="ARBA00022574"/>
    </source>
</evidence>
<dbReference type="InParanoid" id="A0A077ZQ80"/>